<sequence length="182" mass="20384">MQYARSMRTAYVDESEPGGGLDHTVYVLAAVVISDQESATASSAVRAAKPRRMRKLHWYEALPTQRVSWLDLLRRAVDVIVIRYEGAAARAERRRRHCLERLVWELEHRAVERLVLESRGTVGDAGDRSMFDALRRRGLGRTVRYEHVRGVDEPLTALADLACGAHIAGHDRDIGSTVVVVG</sequence>
<protein>
    <recommendedName>
        <fullName evidence="2">DUF3800 domain-containing protein</fullName>
    </recommendedName>
</protein>
<dbReference type="AlphaFoldDB" id="A0A942T8U1"/>
<organism evidence="1">
    <name type="scientific">Neobacillus citreus</name>
    <dbReference type="NCBI Taxonomy" id="2833578"/>
    <lineage>
        <taxon>Bacteria</taxon>
        <taxon>Bacillati</taxon>
        <taxon>Bacillota</taxon>
        <taxon>Bacilli</taxon>
        <taxon>Bacillales</taxon>
        <taxon>Bacillaceae</taxon>
        <taxon>Neobacillus</taxon>
    </lineage>
</organism>
<proteinExistence type="predicted"/>
<name>A0A942T8U1_9BACI</name>
<accession>A0A942T8U1</accession>
<gene>
    <name evidence="1" type="ORF">KHB02_38395</name>
</gene>
<reference evidence="1" key="1">
    <citation type="submission" date="2021-05" db="EMBL/GenBank/DDBJ databases">
        <title>Novel Bacillus species.</title>
        <authorList>
            <person name="Liu G."/>
        </authorList>
    </citation>
    <scope>NUCLEOTIDE SEQUENCE</scope>
    <source>
        <strain evidence="1">FJAT-50051</strain>
    </source>
</reference>
<evidence type="ECO:0008006" key="2">
    <source>
        <dbReference type="Google" id="ProtNLM"/>
    </source>
</evidence>
<comment type="caution">
    <text evidence="1">The sequence shown here is derived from an EMBL/GenBank/DDBJ whole genome shotgun (WGS) entry which is preliminary data.</text>
</comment>
<dbReference type="EMBL" id="JAGYPE010000008">
    <property type="protein sequence ID" value="MBS4187243.1"/>
    <property type="molecule type" value="Genomic_DNA"/>
</dbReference>
<evidence type="ECO:0000313" key="1">
    <source>
        <dbReference type="EMBL" id="MBS4187243.1"/>
    </source>
</evidence>